<dbReference type="RefSeq" id="YP_009207936.1">
    <property type="nucleotide sequence ID" value="NC_028899.1"/>
</dbReference>
<dbReference type="EMBL" id="AP014927">
    <property type="protein sequence ID" value="BAS04924.1"/>
    <property type="molecule type" value="Genomic_DNA"/>
</dbReference>
<organism evidence="1 2">
    <name type="scientific">Ralstonia phage RSF1</name>
    <dbReference type="NCBI Taxonomy" id="1689679"/>
    <lineage>
        <taxon>Viruses</taxon>
        <taxon>Duplodnaviria</taxon>
        <taxon>Heunggongvirae</taxon>
        <taxon>Uroviricota</taxon>
        <taxon>Caudoviricetes</taxon>
        <taxon>Chimalliviridae</taxon>
        <taxon>Chiangmaivirus</taxon>
        <taxon>Chiangmaivirus RSF1</taxon>
    </lineage>
</organism>
<accession>A0A0K2QQQ4</accession>
<keyword evidence="2" id="KW-1185">Reference proteome</keyword>
<protein>
    <submittedName>
        <fullName evidence="1">Uncharacterized protein</fullName>
    </submittedName>
</protein>
<dbReference type="KEGG" id="vg:26634593"/>
<reference evidence="1 2" key="1">
    <citation type="submission" date="2015-07" db="EMBL/GenBank/DDBJ databases">
        <title>Two Asian jumbo phage RSL2 and RSF1 infecting the phytopathogen Ralstonia solanacearum share common features related to the phi-KZ-like phages.</title>
        <authorList>
            <person name="Kawasaki T."/>
            <person name="Fujie M."/>
            <person name="Chatchawankanphanich O."/>
            <person name="Ogata H."/>
            <person name="Yamada T."/>
        </authorList>
    </citation>
    <scope>NUCLEOTIDE SEQUENCE [LARGE SCALE GENOMIC DNA]</scope>
    <source>
        <strain evidence="1 2">RSF1</strain>
    </source>
</reference>
<evidence type="ECO:0000313" key="1">
    <source>
        <dbReference type="EMBL" id="BAS04924.1"/>
    </source>
</evidence>
<dbReference type="Proteomes" id="UP000202583">
    <property type="component" value="Segment"/>
</dbReference>
<name>A0A0K2QQQ4_9CAUD</name>
<dbReference type="GeneID" id="26634593"/>
<sequence length="213" mass="24307">MKTDNNSYPYILAAGMVAHDKTISSSLAARIVQAFMDNAGTEFQLFPKDIAGLLKNVHQTTVGKEAKNLARHGILKSAQTPNNRTKYWLNDVFKNLHSDIRLSKFSDSFCLKPEDNVDWRDANHRQYARRVDPVVFEHKGLLLTMDEMLDFYEKASCLLFFTPLKSFIEVSYKVKGHEMTITELNEALDEIEKLEITKDFVGKVKSSLAKFVP</sequence>
<proteinExistence type="predicted"/>
<evidence type="ECO:0000313" key="2">
    <source>
        <dbReference type="Proteomes" id="UP000202583"/>
    </source>
</evidence>